<name>A0A5C3E9M5_9BASI</name>
<accession>A0A5C3E9M5</accession>
<evidence type="ECO:0000313" key="1">
    <source>
        <dbReference type="EMBL" id="SPO27302.1"/>
    </source>
</evidence>
<dbReference type="EMBL" id="OOIN01000017">
    <property type="protein sequence ID" value="SPO27302.1"/>
    <property type="molecule type" value="Genomic_DNA"/>
</dbReference>
<protein>
    <submittedName>
        <fullName evidence="1">Uncharacterized protein</fullName>
    </submittedName>
</protein>
<dbReference type="OrthoDB" id="2556629at2759"/>
<dbReference type="AlphaFoldDB" id="A0A5C3E9M5"/>
<dbReference type="Proteomes" id="UP000324022">
    <property type="component" value="Unassembled WGS sequence"/>
</dbReference>
<evidence type="ECO:0000313" key="2">
    <source>
        <dbReference type="Proteomes" id="UP000324022"/>
    </source>
</evidence>
<sequence>MALYFNSEIVDWAADTEGEFQLVGRESALVPSDSALQEQTPAAPETKAPKGLQVERHWEKLLSSNYQLQDQYIFDEKPFSTRPMTHEFRLSPISDLDQDEFFFHIDQVEQDAIIAAFVKKVCRWAIFETTPVITFNGRMMLVTCSTQSVLAASWKIFSSSTESTLANYKLEPVCKGLPFIPRFWLLEGLPANANKKVVMEKLQSYANRNQVYLGKMQVAYASFYRVVRQGSKAVFSGNILLVTDAVTIRAKSPTVMPGFYDARPVRVKKPQRLM</sequence>
<reference evidence="1 2" key="1">
    <citation type="submission" date="2018-03" db="EMBL/GenBank/DDBJ databases">
        <authorList>
            <person name="Guldener U."/>
        </authorList>
    </citation>
    <scope>NUCLEOTIDE SEQUENCE [LARGE SCALE GENOMIC DNA]</scope>
    <source>
        <strain evidence="1 2">NBRC100155</strain>
    </source>
</reference>
<keyword evidence="2" id="KW-1185">Reference proteome</keyword>
<organism evidence="1 2">
    <name type="scientific">Ustilago trichophora</name>
    <dbReference type="NCBI Taxonomy" id="86804"/>
    <lineage>
        <taxon>Eukaryota</taxon>
        <taxon>Fungi</taxon>
        <taxon>Dikarya</taxon>
        <taxon>Basidiomycota</taxon>
        <taxon>Ustilaginomycotina</taxon>
        <taxon>Ustilaginomycetes</taxon>
        <taxon>Ustilaginales</taxon>
        <taxon>Ustilaginaceae</taxon>
        <taxon>Ustilago</taxon>
    </lineage>
</organism>
<gene>
    <name evidence="1" type="ORF">UTRI_10419</name>
</gene>
<proteinExistence type="predicted"/>